<proteinExistence type="predicted"/>
<dbReference type="OrthoDB" id="5564204at2759"/>
<dbReference type="EMBL" id="KZ303486">
    <property type="protein sequence ID" value="PIA19646.1"/>
    <property type="molecule type" value="Genomic_DNA"/>
</dbReference>
<evidence type="ECO:0000256" key="1">
    <source>
        <dbReference type="SAM" id="MobiDB-lite"/>
    </source>
</evidence>
<organism evidence="2 3">
    <name type="scientific">Coemansia reversa (strain ATCC 12441 / NRRL 1564)</name>
    <dbReference type="NCBI Taxonomy" id="763665"/>
    <lineage>
        <taxon>Eukaryota</taxon>
        <taxon>Fungi</taxon>
        <taxon>Fungi incertae sedis</taxon>
        <taxon>Zoopagomycota</taxon>
        <taxon>Kickxellomycotina</taxon>
        <taxon>Kickxellomycetes</taxon>
        <taxon>Kickxellales</taxon>
        <taxon>Kickxellaceae</taxon>
        <taxon>Coemansia</taxon>
    </lineage>
</organism>
<feature type="compositionally biased region" description="Acidic residues" evidence="1">
    <location>
        <begin position="75"/>
        <end position="84"/>
    </location>
</feature>
<evidence type="ECO:0000313" key="3">
    <source>
        <dbReference type="Proteomes" id="UP000242474"/>
    </source>
</evidence>
<sequence length="365" mass="39025">MFGTAFFGNRTTNRDLDFVDMPPADWCVTTLQTLTNKYEHLTSVRKANPPFAEAVLNNFKSKLLNVVSSHSSLYDSDENSEGESEWPLGGCASPYMDSSANDNNYDTNNNTSNYLSMAPDAFVDTVSSSCYREHANSDDADTDIQSPLLSPTDCDAPAIDAGVDEAVDSSNFEGSLNMGVLPPSIEEALRRILANSSNQVLSDTFTTFSAGDASENTAHDDEDDTDRDAQYVSDSGSCSPESLSSPEDPPEYLSTNESVDIFVNGFAANGSWDAMSGVSPTDSISLTPCKRKRNTDKEDQQAEVNATAAPSKTIPRNNTLQMSPRKRSRSTSRSDAAAVPKSSTAATATSASAKTPSEQSPAVTA</sequence>
<dbReference type="AlphaFoldDB" id="A0A2G5BKV9"/>
<reference evidence="2 3" key="1">
    <citation type="journal article" date="2015" name="Genome Biol. Evol.">
        <title>Phylogenomic analyses indicate that early fungi evolved digesting cell walls of algal ancestors of land plants.</title>
        <authorList>
            <person name="Chang Y."/>
            <person name="Wang S."/>
            <person name="Sekimoto S."/>
            <person name="Aerts A.L."/>
            <person name="Choi C."/>
            <person name="Clum A."/>
            <person name="LaButti K.M."/>
            <person name="Lindquist E.A."/>
            <person name="Yee Ngan C."/>
            <person name="Ohm R.A."/>
            <person name="Salamov A.A."/>
            <person name="Grigoriev I.V."/>
            <person name="Spatafora J.W."/>
            <person name="Berbee M.L."/>
        </authorList>
    </citation>
    <scope>NUCLEOTIDE SEQUENCE [LARGE SCALE GENOMIC DNA]</scope>
    <source>
        <strain evidence="2 3">NRRL 1564</strain>
    </source>
</reference>
<name>A0A2G5BKV9_COERN</name>
<accession>A0A2G5BKV9</accession>
<feature type="region of interest" description="Disordered" evidence="1">
    <location>
        <begin position="73"/>
        <end position="104"/>
    </location>
</feature>
<gene>
    <name evidence="2" type="ORF">COEREDRAFT_90352</name>
</gene>
<keyword evidence="3" id="KW-1185">Reference proteome</keyword>
<feature type="compositionally biased region" description="Low complexity" evidence="1">
    <location>
        <begin position="233"/>
        <end position="254"/>
    </location>
</feature>
<dbReference type="Proteomes" id="UP000242474">
    <property type="component" value="Unassembled WGS sequence"/>
</dbReference>
<feature type="compositionally biased region" description="Polar residues" evidence="1">
    <location>
        <begin position="302"/>
        <end position="322"/>
    </location>
</feature>
<feature type="compositionally biased region" description="Low complexity" evidence="1">
    <location>
        <begin position="331"/>
        <end position="357"/>
    </location>
</feature>
<feature type="region of interest" description="Disordered" evidence="1">
    <location>
        <begin position="272"/>
        <end position="365"/>
    </location>
</feature>
<feature type="region of interest" description="Disordered" evidence="1">
    <location>
        <begin position="210"/>
        <end position="254"/>
    </location>
</feature>
<protein>
    <submittedName>
        <fullName evidence="2">Uncharacterized protein</fullName>
    </submittedName>
</protein>
<evidence type="ECO:0000313" key="2">
    <source>
        <dbReference type="EMBL" id="PIA19646.1"/>
    </source>
</evidence>